<feature type="compositionally biased region" description="Polar residues" evidence="1">
    <location>
        <begin position="120"/>
        <end position="139"/>
    </location>
</feature>
<dbReference type="OrthoDB" id="4152802at2759"/>
<protein>
    <submittedName>
        <fullName evidence="2">Uncharacterized protein</fullName>
    </submittedName>
</protein>
<feature type="region of interest" description="Disordered" evidence="1">
    <location>
        <begin position="259"/>
        <end position="289"/>
    </location>
</feature>
<proteinExistence type="predicted"/>
<evidence type="ECO:0000256" key="1">
    <source>
        <dbReference type="SAM" id="MobiDB-lite"/>
    </source>
</evidence>
<dbReference type="GeneID" id="43602231"/>
<feature type="region of interest" description="Disordered" evidence="1">
    <location>
        <begin position="337"/>
        <end position="366"/>
    </location>
</feature>
<dbReference type="RefSeq" id="XP_031865912.1">
    <property type="nucleotide sequence ID" value="XM_032018005.1"/>
</dbReference>
<accession>A0A370TCI6</accession>
<feature type="compositionally biased region" description="Pro residues" evidence="1">
    <location>
        <begin position="483"/>
        <end position="492"/>
    </location>
</feature>
<comment type="caution">
    <text evidence="2">The sequence shown here is derived from an EMBL/GenBank/DDBJ whole genome shotgun (WGS) entry which is preliminary data.</text>
</comment>
<feature type="region of interest" description="Disordered" evidence="1">
    <location>
        <begin position="843"/>
        <end position="865"/>
    </location>
</feature>
<dbReference type="EMBL" id="NPIC01000011">
    <property type="protein sequence ID" value="RDL31980.1"/>
    <property type="molecule type" value="Genomic_DNA"/>
</dbReference>
<feature type="region of interest" description="Disordered" evidence="1">
    <location>
        <begin position="1"/>
        <end position="204"/>
    </location>
</feature>
<feature type="compositionally biased region" description="Basic residues" evidence="1">
    <location>
        <begin position="1"/>
        <end position="11"/>
    </location>
</feature>
<reference evidence="2 3" key="1">
    <citation type="journal article" date="2018" name="IMA Fungus">
        <title>IMA Genome-F 9: Draft genome sequence of Annulohypoxylon stygium, Aspergillus mulundensis, Berkeleyomyces basicola (syn. Thielaviopsis basicola), Ceratocystis smalleyi, two Cercospora beticola strains, Coleophoma cylindrospora, Fusarium fracticaudum, Phialophora cf. hyalina, and Morchella septimelata.</title>
        <authorList>
            <person name="Wingfield B.D."/>
            <person name="Bills G.F."/>
            <person name="Dong Y."/>
            <person name="Huang W."/>
            <person name="Nel W.J."/>
            <person name="Swalarsk-Parry B.S."/>
            <person name="Vaghefi N."/>
            <person name="Wilken P.M."/>
            <person name="An Z."/>
            <person name="de Beer Z.W."/>
            <person name="De Vos L."/>
            <person name="Chen L."/>
            <person name="Duong T.A."/>
            <person name="Gao Y."/>
            <person name="Hammerbacher A."/>
            <person name="Kikkert J.R."/>
            <person name="Li Y."/>
            <person name="Li H."/>
            <person name="Li K."/>
            <person name="Li Q."/>
            <person name="Liu X."/>
            <person name="Ma X."/>
            <person name="Naidoo K."/>
            <person name="Pethybridge S.J."/>
            <person name="Sun J."/>
            <person name="Steenkamp E.T."/>
            <person name="van der Nest M.A."/>
            <person name="van Wyk S."/>
            <person name="Wingfield M.J."/>
            <person name="Xiong C."/>
            <person name="Yue Q."/>
            <person name="Zhang X."/>
        </authorList>
    </citation>
    <scope>NUCLEOTIDE SEQUENCE [LARGE SCALE GENOMIC DNA]</scope>
    <source>
        <strain evidence="2 3">BP 5553</strain>
    </source>
</reference>
<feature type="compositionally biased region" description="Polar residues" evidence="1">
    <location>
        <begin position="408"/>
        <end position="436"/>
    </location>
</feature>
<name>A0A370TCI6_9HELO</name>
<dbReference type="STRING" id="2656787.A0A370TCI6"/>
<keyword evidence="3" id="KW-1185">Reference proteome</keyword>
<feature type="region of interest" description="Disordered" evidence="1">
    <location>
        <begin position="379"/>
        <end position="820"/>
    </location>
</feature>
<feature type="compositionally biased region" description="Basic and acidic residues" evidence="1">
    <location>
        <begin position="849"/>
        <end position="865"/>
    </location>
</feature>
<feature type="compositionally biased region" description="Basic and acidic residues" evidence="1">
    <location>
        <begin position="599"/>
        <end position="618"/>
    </location>
</feature>
<feature type="compositionally biased region" description="Basic and acidic residues" evidence="1">
    <location>
        <begin position="392"/>
        <end position="407"/>
    </location>
</feature>
<evidence type="ECO:0000313" key="2">
    <source>
        <dbReference type="EMBL" id="RDL31980.1"/>
    </source>
</evidence>
<feature type="compositionally biased region" description="Basic and acidic residues" evidence="1">
    <location>
        <begin position="86"/>
        <end position="100"/>
    </location>
</feature>
<feature type="compositionally biased region" description="Basic and acidic residues" evidence="1">
    <location>
        <begin position="337"/>
        <end position="352"/>
    </location>
</feature>
<dbReference type="AlphaFoldDB" id="A0A370TCI6"/>
<feature type="compositionally biased region" description="Basic and acidic residues" evidence="1">
    <location>
        <begin position="51"/>
        <end position="79"/>
    </location>
</feature>
<gene>
    <name evidence="2" type="ORF">BP5553_09382</name>
</gene>
<feature type="compositionally biased region" description="Polar residues" evidence="1">
    <location>
        <begin position="527"/>
        <end position="562"/>
    </location>
</feature>
<sequence length="865" mass="95485">MGMWPFRRRSNRQPPRGGTKIPRSDGDTMHSAGTQLESGRHSRPEIASAGPERRMSRKDERRRSSRESNKLKRNPERRRTYSFSPGRRESIGGNRDEDRPPVPQLPSGLKRGAVRATAETPITSAAHQNPVRSSTQTVEPRQGWQRVPTLHKRSAQELARRKSSKKRKGDHGREAEIRAMAAFVPTRSAAEPHSSGRLMKRESQRMRTGLNHNLENPSSDISLPLAESLRSSLSSGSLNHASYNLSAFDVLAPRPTIRYSENPKYAPGASLGTDSPESRRRRVSDRKTLPDEVLRANRRIDELADDLSAGELRELMERDQKRRDKKVVAERMKVERKLARRQEKQRQEEVAAARDGTPPPDVMERGVVGREVVGLGIGTSAVMTSTKRKGSRGSDSRRGKRPAETFRQDSTIKAQDTVGNTRPTASPRTENLTSGSERSDPAIETATVGTLAKASTEPTASSKHHAQGPSNISQLMDLDKPEAPAPSKPEPPSFKLEPPRKSSEGSFRGPQSWTSFFKRSKNKRDSAPSSFSNTSRDSMPNHQATSFTPSGYTSVWASSNVPKRTMSKFREDLPELPISPPDSRVQSPEADVVPPIRTDYPDKKMGNRASAEDPRVRYDTPNSGYRSLETARIHDETPTSGHRSIEAPSPEPTAALSQSLASIDSEGSWLSGGKAGSRGGSKRTSAQLPPPRLRDSASSLQKRYKEYSESAEELGIAEDEYFSRLTPGPDEDFRRSHRQSTGNPMPSSDEEDGGSIASPVPSEQAKWGAVGRHPTVIHREPRAKSTEGLLNQYERDSFSDLAGDSPQPKTFDLNNDVINENEPGIHRATSVEYGPNHARRVSAGSARLLDLKPRVSGESKRRSAS</sequence>
<organism evidence="2 3">
    <name type="scientific">Venustampulla echinocandica</name>
    <dbReference type="NCBI Taxonomy" id="2656787"/>
    <lineage>
        <taxon>Eukaryota</taxon>
        <taxon>Fungi</taxon>
        <taxon>Dikarya</taxon>
        <taxon>Ascomycota</taxon>
        <taxon>Pezizomycotina</taxon>
        <taxon>Leotiomycetes</taxon>
        <taxon>Helotiales</taxon>
        <taxon>Pleuroascaceae</taxon>
        <taxon>Venustampulla</taxon>
    </lineage>
</organism>
<feature type="compositionally biased region" description="Basic residues" evidence="1">
    <location>
        <begin position="161"/>
        <end position="170"/>
    </location>
</feature>
<feature type="compositionally biased region" description="Acidic residues" evidence="1">
    <location>
        <begin position="709"/>
        <end position="720"/>
    </location>
</feature>
<dbReference type="Proteomes" id="UP000254866">
    <property type="component" value="Unassembled WGS sequence"/>
</dbReference>
<evidence type="ECO:0000313" key="3">
    <source>
        <dbReference type="Proteomes" id="UP000254866"/>
    </source>
</evidence>